<dbReference type="OrthoDB" id="5119241at2759"/>
<dbReference type="GO" id="GO:0016788">
    <property type="term" value="F:hydrolase activity, acting on ester bonds"/>
    <property type="evidence" value="ECO:0007669"/>
    <property type="project" value="TreeGrafter"/>
</dbReference>
<dbReference type="RefSeq" id="XP_025416015.1">
    <property type="nucleotide sequence ID" value="XM_025560230.1"/>
</dbReference>
<evidence type="ECO:0000256" key="4">
    <source>
        <dbReference type="ARBA" id="ARBA00022801"/>
    </source>
</evidence>
<keyword evidence="5" id="KW-0862">Zinc</keyword>
<dbReference type="PANTHER" id="PTHR13204">
    <property type="entry name" value="PTD012 PROTEIN"/>
    <property type="match status" value="1"/>
</dbReference>
<organism evidence="9">
    <name type="scientific">Sipha flava</name>
    <name type="common">yellow sugarcane aphid</name>
    <dbReference type="NCBI Taxonomy" id="143950"/>
    <lineage>
        <taxon>Eukaryota</taxon>
        <taxon>Metazoa</taxon>
        <taxon>Ecdysozoa</taxon>
        <taxon>Arthropoda</taxon>
        <taxon>Hexapoda</taxon>
        <taxon>Insecta</taxon>
        <taxon>Pterygota</taxon>
        <taxon>Neoptera</taxon>
        <taxon>Paraneoptera</taxon>
        <taxon>Hemiptera</taxon>
        <taxon>Sternorrhyncha</taxon>
        <taxon>Aphidomorpha</taxon>
        <taxon>Aphidoidea</taxon>
        <taxon>Aphididae</taxon>
        <taxon>Sipha</taxon>
    </lineage>
</organism>
<sequence>MAKHVYLLIALFIKINSYESVVCSPSSLMINKLSIVRIRLSEPPLSKIVEAVLPGLKKNFESVSVEVVPCPDLTQPPFYLATEGLSGNETVIDVGSPSYLLPSVNLDKLYDIKDFKKVIGSDPLSIVGAGAGPWPYVGVNSEFIGNVKFSGNNHTINRSHFYKINPETKGILHGNLPQNETRFALLANFYTSNGFSGEVLKIVCETRKGPLDFVSSIREALANYYGEETVALGGAILIENGKVKVHVMPEFSKTPLNTETELNNWLNFFEVSTPLVGLGYLVSNDPGLDLRPQHFHLFSDHGFGGHYHYDTEPITIKYTAYLNVAKNLIRIDQPKKSLSFGKD</sequence>
<feature type="chain" id="PRO_5044579427" evidence="7">
    <location>
        <begin position="24"/>
        <end position="343"/>
    </location>
</feature>
<evidence type="ECO:0000256" key="3">
    <source>
        <dbReference type="ARBA" id="ARBA00022723"/>
    </source>
</evidence>
<proteinExistence type="predicted"/>
<dbReference type="GO" id="GO:0008270">
    <property type="term" value="F:zinc ion binding"/>
    <property type="evidence" value="ECO:0007669"/>
    <property type="project" value="TreeGrafter"/>
</dbReference>
<comment type="subcellular location">
    <subcellularLocation>
        <location evidence="1">Nucleus</location>
    </subcellularLocation>
</comment>
<evidence type="ECO:0000256" key="6">
    <source>
        <dbReference type="ARBA" id="ARBA00023242"/>
    </source>
</evidence>
<dbReference type="SMART" id="SM01168">
    <property type="entry name" value="DUF1907"/>
    <property type="match status" value="1"/>
</dbReference>
<feature type="signal peptide" evidence="7">
    <location>
        <begin position="1"/>
        <end position="23"/>
    </location>
</feature>
<keyword evidence="3" id="KW-0479">Metal-binding</keyword>
<evidence type="ECO:0000256" key="2">
    <source>
        <dbReference type="ARBA" id="ARBA00011245"/>
    </source>
</evidence>
<evidence type="ECO:0000313" key="10">
    <source>
        <dbReference type="Proteomes" id="UP000694846"/>
    </source>
</evidence>
<keyword evidence="6" id="KW-0539">Nucleus</keyword>
<evidence type="ECO:0000256" key="5">
    <source>
        <dbReference type="ARBA" id="ARBA00022833"/>
    </source>
</evidence>
<accession>A0A2S2RBM9</accession>
<dbReference type="InterPro" id="IPR015021">
    <property type="entry name" value="C11orf54_DUF1907"/>
</dbReference>
<evidence type="ECO:0000313" key="9">
    <source>
        <dbReference type="EMBL" id="MBY87190.1"/>
    </source>
</evidence>
<protein>
    <submittedName>
        <fullName evidence="9 11">Ester hydrolase</fullName>
    </submittedName>
</protein>
<evidence type="ECO:0000256" key="1">
    <source>
        <dbReference type="ARBA" id="ARBA00004123"/>
    </source>
</evidence>
<evidence type="ECO:0000313" key="11">
    <source>
        <dbReference type="RefSeq" id="XP_025416015.1"/>
    </source>
</evidence>
<name>A0A2S2RBM9_9HEMI</name>
<evidence type="ECO:0000259" key="8">
    <source>
        <dbReference type="SMART" id="SM01168"/>
    </source>
</evidence>
<comment type="subunit">
    <text evidence="2">Monomer.</text>
</comment>
<reference evidence="11" key="2">
    <citation type="submission" date="2025-04" db="UniProtKB">
        <authorList>
            <consortium name="RefSeq"/>
        </authorList>
    </citation>
    <scope>IDENTIFICATION</scope>
    <source>
        <tissue evidence="11">Whole body</tissue>
    </source>
</reference>
<reference evidence="9" key="1">
    <citation type="submission" date="2018-04" db="EMBL/GenBank/DDBJ databases">
        <title>Transcriptome assembly of Sipha flava.</title>
        <authorList>
            <person name="Scully E.D."/>
            <person name="Geib S.M."/>
            <person name="Palmer N.A."/>
            <person name="Koch K."/>
            <person name="Bradshaw J."/>
            <person name="Heng-Moss T."/>
            <person name="Sarath G."/>
        </authorList>
    </citation>
    <scope>NUCLEOTIDE SEQUENCE</scope>
</reference>
<dbReference type="Proteomes" id="UP000694846">
    <property type="component" value="Unplaced"/>
</dbReference>
<dbReference type="PANTHER" id="PTHR13204:SF1">
    <property type="entry name" value="ESTER HYDROLASE C11ORF54"/>
    <property type="match status" value="1"/>
</dbReference>
<dbReference type="CDD" id="cd17298">
    <property type="entry name" value="DUF1907"/>
    <property type="match status" value="1"/>
</dbReference>
<keyword evidence="10" id="KW-1185">Reference proteome</keyword>
<keyword evidence="4 9" id="KW-0378">Hydrolase</keyword>
<dbReference type="AlphaFoldDB" id="A0A2S2RBM9"/>
<dbReference type="SUPFAM" id="SSF117856">
    <property type="entry name" value="AF0104/ALDC/Ptd012-like"/>
    <property type="match status" value="1"/>
</dbReference>
<evidence type="ECO:0000256" key="7">
    <source>
        <dbReference type="SAM" id="SignalP"/>
    </source>
</evidence>
<gene>
    <name evidence="9" type="primary">CK054_0</name>
    <name evidence="11" type="synonym">LOC112687499</name>
    <name evidence="9" type="ORF">g.22379</name>
</gene>
<keyword evidence="7" id="KW-0732">Signal</keyword>
<feature type="domain" description="DUF1907" evidence="8">
    <location>
        <begin position="51"/>
        <end position="331"/>
    </location>
</feature>
<dbReference type="Pfam" id="PF08925">
    <property type="entry name" value="DUF1907"/>
    <property type="match status" value="1"/>
</dbReference>
<dbReference type="GO" id="GO:0005634">
    <property type="term" value="C:nucleus"/>
    <property type="evidence" value="ECO:0007669"/>
    <property type="project" value="UniProtKB-SubCell"/>
</dbReference>
<dbReference type="EMBL" id="GGMS01017987">
    <property type="protein sequence ID" value="MBY87190.1"/>
    <property type="molecule type" value="Transcribed_RNA"/>
</dbReference>